<gene>
    <name evidence="1" type="ORF">TBIB3V08_LOCUS2873</name>
</gene>
<protein>
    <submittedName>
        <fullName evidence="1">Uncharacterized protein</fullName>
    </submittedName>
</protein>
<dbReference type="EMBL" id="OD564953">
    <property type="protein sequence ID" value="CAD7440356.1"/>
    <property type="molecule type" value="Genomic_DNA"/>
</dbReference>
<dbReference type="AlphaFoldDB" id="A0A7R9HYL7"/>
<organism evidence="1">
    <name type="scientific">Timema bartmani</name>
    <dbReference type="NCBI Taxonomy" id="61472"/>
    <lineage>
        <taxon>Eukaryota</taxon>
        <taxon>Metazoa</taxon>
        <taxon>Ecdysozoa</taxon>
        <taxon>Arthropoda</taxon>
        <taxon>Hexapoda</taxon>
        <taxon>Insecta</taxon>
        <taxon>Pterygota</taxon>
        <taxon>Neoptera</taxon>
        <taxon>Polyneoptera</taxon>
        <taxon>Phasmatodea</taxon>
        <taxon>Timematodea</taxon>
        <taxon>Timematoidea</taxon>
        <taxon>Timematidae</taxon>
        <taxon>Timema</taxon>
    </lineage>
</organism>
<sequence>MEQCPFRPCTHAVGTRPSSEIQPQRVVLDFKTQCLLCERPCTDTNKLRNPEKQAWSALTILNFVHKTRQFPRREECEWANEVHTRLAGVINLVAEKGRYSWHCCGKQLLKKDHQSPFETRQH</sequence>
<evidence type="ECO:0000313" key="1">
    <source>
        <dbReference type="EMBL" id="CAD7440356.1"/>
    </source>
</evidence>
<name>A0A7R9HYL7_9NEOP</name>
<reference evidence="1" key="1">
    <citation type="submission" date="2020-11" db="EMBL/GenBank/DDBJ databases">
        <authorList>
            <person name="Tran Van P."/>
        </authorList>
    </citation>
    <scope>NUCLEOTIDE SEQUENCE</scope>
</reference>
<proteinExistence type="predicted"/>
<accession>A0A7R9HYL7</accession>